<protein>
    <recommendedName>
        <fullName evidence="7">Reverse transcriptase RNase H-like domain-containing protein</fullName>
    </recommendedName>
</protein>
<evidence type="ECO:0000313" key="8">
    <source>
        <dbReference type="EMBL" id="WMV38877.1"/>
    </source>
</evidence>
<evidence type="ECO:0000313" key="9">
    <source>
        <dbReference type="Proteomes" id="UP001234989"/>
    </source>
</evidence>
<name>A0AAF0U463_SOLVR</name>
<evidence type="ECO:0000256" key="3">
    <source>
        <dbReference type="ARBA" id="ARBA00022722"/>
    </source>
</evidence>
<evidence type="ECO:0000256" key="1">
    <source>
        <dbReference type="ARBA" id="ARBA00022679"/>
    </source>
</evidence>
<keyword evidence="3" id="KW-0540">Nuclease</keyword>
<evidence type="ECO:0000256" key="6">
    <source>
        <dbReference type="ARBA" id="ARBA00022918"/>
    </source>
</evidence>
<organism evidence="8 9">
    <name type="scientific">Solanum verrucosum</name>
    <dbReference type="NCBI Taxonomy" id="315347"/>
    <lineage>
        <taxon>Eukaryota</taxon>
        <taxon>Viridiplantae</taxon>
        <taxon>Streptophyta</taxon>
        <taxon>Embryophyta</taxon>
        <taxon>Tracheophyta</taxon>
        <taxon>Spermatophyta</taxon>
        <taxon>Magnoliopsida</taxon>
        <taxon>eudicotyledons</taxon>
        <taxon>Gunneridae</taxon>
        <taxon>Pentapetalae</taxon>
        <taxon>asterids</taxon>
        <taxon>lamiids</taxon>
        <taxon>Solanales</taxon>
        <taxon>Solanaceae</taxon>
        <taxon>Solanoideae</taxon>
        <taxon>Solaneae</taxon>
        <taxon>Solanum</taxon>
    </lineage>
</organism>
<keyword evidence="4" id="KW-0255">Endonuclease</keyword>
<proteinExistence type="predicted"/>
<accession>A0AAF0U463</accession>
<dbReference type="AlphaFoldDB" id="A0AAF0U463"/>
<evidence type="ECO:0000256" key="4">
    <source>
        <dbReference type="ARBA" id="ARBA00022759"/>
    </source>
</evidence>
<evidence type="ECO:0000256" key="2">
    <source>
        <dbReference type="ARBA" id="ARBA00022695"/>
    </source>
</evidence>
<dbReference type="PANTHER" id="PTHR34072">
    <property type="entry name" value="ENZYMATIC POLYPROTEIN-RELATED"/>
    <property type="match status" value="1"/>
</dbReference>
<keyword evidence="9" id="KW-1185">Reference proteome</keyword>
<dbReference type="EMBL" id="CP133618">
    <property type="protein sequence ID" value="WMV38877.1"/>
    <property type="molecule type" value="Genomic_DNA"/>
</dbReference>
<dbReference type="PANTHER" id="PTHR34072:SF52">
    <property type="entry name" value="RIBONUCLEASE H"/>
    <property type="match status" value="1"/>
</dbReference>
<keyword evidence="5" id="KW-0378">Hydrolase</keyword>
<dbReference type="GO" id="GO:0003964">
    <property type="term" value="F:RNA-directed DNA polymerase activity"/>
    <property type="evidence" value="ECO:0007669"/>
    <property type="project" value="UniProtKB-KW"/>
</dbReference>
<dbReference type="SUPFAM" id="SSF56672">
    <property type="entry name" value="DNA/RNA polymerases"/>
    <property type="match status" value="1"/>
</dbReference>
<keyword evidence="2" id="KW-0548">Nucleotidyltransferase</keyword>
<evidence type="ECO:0000256" key="5">
    <source>
        <dbReference type="ARBA" id="ARBA00022801"/>
    </source>
</evidence>
<dbReference type="GO" id="GO:0016787">
    <property type="term" value="F:hydrolase activity"/>
    <property type="evidence" value="ECO:0007669"/>
    <property type="project" value="UniProtKB-KW"/>
</dbReference>
<dbReference type="InterPro" id="IPR043502">
    <property type="entry name" value="DNA/RNA_pol_sf"/>
</dbReference>
<gene>
    <name evidence="8" type="ORF">MTR67_032262</name>
</gene>
<dbReference type="InterPro" id="IPR041373">
    <property type="entry name" value="RT_RNaseH"/>
</dbReference>
<reference evidence="8" key="1">
    <citation type="submission" date="2023-08" db="EMBL/GenBank/DDBJ databases">
        <title>A de novo genome assembly of Solanum verrucosum Schlechtendal, a Mexican diploid species geographically isolated from the other diploid A-genome species in potato relatives.</title>
        <authorList>
            <person name="Hosaka K."/>
        </authorList>
    </citation>
    <scope>NUCLEOTIDE SEQUENCE</scope>
    <source>
        <tissue evidence="8">Young leaves</tissue>
    </source>
</reference>
<sequence length="156" mass="18053">MQRGWVIAYAPRQLKQHERKYPTHDLELAAVVFALKIWRHYLYGVHCEIYTDHLSLQYLMSQRDLNSRQRRWIELLKNYDLSILYHPSKANVVADALSRKASSMGSLAFLYVSERSLALDIQSLANRMIRLDISNSRRVLACVGIQSSLLDIICGC</sequence>
<dbReference type="Pfam" id="PF17917">
    <property type="entry name" value="RT_RNaseH"/>
    <property type="match status" value="1"/>
</dbReference>
<keyword evidence="1" id="KW-0808">Transferase</keyword>
<dbReference type="GO" id="GO:0004519">
    <property type="term" value="F:endonuclease activity"/>
    <property type="evidence" value="ECO:0007669"/>
    <property type="project" value="UniProtKB-KW"/>
</dbReference>
<dbReference type="Proteomes" id="UP001234989">
    <property type="component" value="Chromosome 7"/>
</dbReference>
<feature type="domain" description="Reverse transcriptase RNase H-like" evidence="7">
    <location>
        <begin position="6"/>
        <end position="79"/>
    </location>
</feature>
<evidence type="ECO:0000259" key="7">
    <source>
        <dbReference type="Pfam" id="PF17917"/>
    </source>
</evidence>
<dbReference type="CDD" id="cd09274">
    <property type="entry name" value="RNase_HI_RT_Ty3"/>
    <property type="match status" value="1"/>
</dbReference>
<keyword evidence="6" id="KW-0695">RNA-directed DNA polymerase</keyword>